<organism evidence="1 2">
    <name type="scientific">Panagrolaimus sp. PS1159</name>
    <dbReference type="NCBI Taxonomy" id="55785"/>
    <lineage>
        <taxon>Eukaryota</taxon>
        <taxon>Metazoa</taxon>
        <taxon>Ecdysozoa</taxon>
        <taxon>Nematoda</taxon>
        <taxon>Chromadorea</taxon>
        <taxon>Rhabditida</taxon>
        <taxon>Tylenchina</taxon>
        <taxon>Panagrolaimomorpha</taxon>
        <taxon>Panagrolaimoidea</taxon>
        <taxon>Panagrolaimidae</taxon>
        <taxon>Panagrolaimus</taxon>
    </lineage>
</organism>
<protein>
    <submittedName>
        <fullName evidence="2">Uncharacterized protein</fullName>
    </submittedName>
</protein>
<evidence type="ECO:0000313" key="1">
    <source>
        <dbReference type="Proteomes" id="UP000887580"/>
    </source>
</evidence>
<reference evidence="2" key="1">
    <citation type="submission" date="2022-11" db="UniProtKB">
        <authorList>
            <consortium name="WormBaseParasite"/>
        </authorList>
    </citation>
    <scope>IDENTIFICATION</scope>
</reference>
<proteinExistence type="predicted"/>
<evidence type="ECO:0000313" key="2">
    <source>
        <dbReference type="WBParaSite" id="PS1159_v2.g19502.t1"/>
    </source>
</evidence>
<accession>A0AC35FP78</accession>
<name>A0AC35FP78_9BILA</name>
<sequence>MDSSSNSKKAIKEYNNKSRNSCYYYPAFIIGVNKYDSVIVNICRINVTLGLTTIKKSKIKSKWVKFPSYFEVDKTLRKDIVIKCNERLESFPTIYHRDGAPLVF</sequence>
<dbReference type="WBParaSite" id="PS1159_v2.g19502.t1">
    <property type="protein sequence ID" value="PS1159_v2.g19502.t1"/>
    <property type="gene ID" value="PS1159_v2.g19502"/>
</dbReference>
<dbReference type="Proteomes" id="UP000887580">
    <property type="component" value="Unplaced"/>
</dbReference>